<evidence type="ECO:0000313" key="3">
    <source>
        <dbReference type="EMBL" id="NMM46015.1"/>
    </source>
</evidence>
<keyword evidence="1" id="KW-1133">Transmembrane helix</keyword>
<dbReference type="EMBL" id="JABBNT010000005">
    <property type="protein sequence ID" value="NMM46015.1"/>
    <property type="molecule type" value="Genomic_DNA"/>
</dbReference>
<gene>
    <name evidence="3" type="ORF">HH303_16075</name>
</gene>
<dbReference type="GO" id="GO:0016020">
    <property type="term" value="C:membrane"/>
    <property type="evidence" value="ECO:0007669"/>
    <property type="project" value="InterPro"/>
</dbReference>
<feature type="transmembrane region" description="Helical" evidence="1">
    <location>
        <begin position="78"/>
        <end position="100"/>
    </location>
</feature>
<dbReference type="AlphaFoldDB" id="A0A7Y0E2G5"/>
<feature type="transmembrane region" description="Helical" evidence="1">
    <location>
        <begin position="190"/>
        <end position="209"/>
    </location>
</feature>
<dbReference type="PANTHER" id="PTHR22911:SF103">
    <property type="entry name" value="BLR2811 PROTEIN"/>
    <property type="match status" value="1"/>
</dbReference>
<sequence length="306" mass="33221">MTANTSNAQSDTTHKGILLIVFAMFVFACQDAVTKHLAQTYATPQIIWIRYVFFAIFATVVAGWHVPIKQAVKSTRPVLQILRSLIILVEIGTFVVAVRVLSLVEIHSIMASFPLIVTAMSAIFLKEAVGIRRWAAVLIGFVGILVILRPGLGVFRVEALIALATAFLFASYQVLTKVAGRTDKSSTSMLYMAVVGAAVLTAIGPFYWIEPTPEAWLLLGILSVTGVVGHSCLIYALSLAPASSLQPFNYTMLVWATIVGYLVFDNLPDLWTIVGGAIVVASGLYTIYRERRRAVPVPPAVAQVKP</sequence>
<feature type="transmembrane region" description="Helical" evidence="1">
    <location>
        <begin position="45"/>
        <end position="66"/>
    </location>
</feature>
<keyword evidence="1" id="KW-0812">Transmembrane</keyword>
<proteinExistence type="predicted"/>
<feature type="transmembrane region" description="Helical" evidence="1">
    <location>
        <begin position="215"/>
        <end position="236"/>
    </location>
</feature>
<dbReference type="InterPro" id="IPR037185">
    <property type="entry name" value="EmrE-like"/>
</dbReference>
<dbReference type="SUPFAM" id="SSF103481">
    <property type="entry name" value="Multidrug resistance efflux transporter EmrE"/>
    <property type="match status" value="2"/>
</dbReference>
<feature type="transmembrane region" description="Helical" evidence="1">
    <location>
        <begin position="248"/>
        <end position="264"/>
    </location>
</feature>
<feature type="transmembrane region" description="Helical" evidence="1">
    <location>
        <begin position="270"/>
        <end position="288"/>
    </location>
</feature>
<feature type="transmembrane region" description="Helical" evidence="1">
    <location>
        <begin position="106"/>
        <end position="125"/>
    </location>
</feature>
<comment type="caution">
    <text evidence="3">The sequence shown here is derived from an EMBL/GenBank/DDBJ whole genome shotgun (WGS) entry which is preliminary data.</text>
</comment>
<evidence type="ECO:0000259" key="2">
    <source>
        <dbReference type="Pfam" id="PF00892"/>
    </source>
</evidence>
<evidence type="ECO:0000256" key="1">
    <source>
        <dbReference type="SAM" id="Phobius"/>
    </source>
</evidence>
<feature type="transmembrane region" description="Helical" evidence="1">
    <location>
        <begin position="134"/>
        <end position="153"/>
    </location>
</feature>
<feature type="domain" description="EamA" evidence="2">
    <location>
        <begin position="159"/>
        <end position="282"/>
    </location>
</feature>
<dbReference type="RefSeq" id="WP_169626412.1">
    <property type="nucleotide sequence ID" value="NZ_JABBNT010000005.1"/>
</dbReference>
<evidence type="ECO:0000313" key="4">
    <source>
        <dbReference type="Proteomes" id="UP000539372"/>
    </source>
</evidence>
<dbReference type="InterPro" id="IPR000620">
    <property type="entry name" value="EamA_dom"/>
</dbReference>
<feature type="transmembrane region" description="Helical" evidence="1">
    <location>
        <begin position="159"/>
        <end position="178"/>
    </location>
</feature>
<feature type="domain" description="EamA" evidence="2">
    <location>
        <begin position="15"/>
        <end position="148"/>
    </location>
</feature>
<organism evidence="3 4">
    <name type="scientific">Pacificispira spongiicola</name>
    <dbReference type="NCBI Taxonomy" id="2729598"/>
    <lineage>
        <taxon>Bacteria</taxon>
        <taxon>Pseudomonadati</taxon>
        <taxon>Pseudomonadota</taxon>
        <taxon>Alphaproteobacteria</taxon>
        <taxon>Rhodospirillales</taxon>
        <taxon>Rhodospirillaceae</taxon>
        <taxon>Pacificispira</taxon>
    </lineage>
</organism>
<reference evidence="3 4" key="1">
    <citation type="submission" date="2020-04" db="EMBL/GenBank/DDBJ databases">
        <title>Rhodospirillaceae bacterium KN72 isolated from deep sea.</title>
        <authorList>
            <person name="Zhang D.-C."/>
        </authorList>
    </citation>
    <scope>NUCLEOTIDE SEQUENCE [LARGE SCALE GENOMIC DNA]</scope>
    <source>
        <strain evidence="3 4">KN72</strain>
    </source>
</reference>
<accession>A0A7Y0E2G5</accession>
<name>A0A7Y0E2G5_9PROT</name>
<protein>
    <submittedName>
        <fullName evidence="3">DMT family transporter</fullName>
    </submittedName>
</protein>
<dbReference type="PANTHER" id="PTHR22911">
    <property type="entry name" value="ACYL-MALONYL CONDENSING ENZYME-RELATED"/>
    <property type="match status" value="1"/>
</dbReference>
<keyword evidence="1" id="KW-0472">Membrane</keyword>
<feature type="transmembrane region" description="Helical" evidence="1">
    <location>
        <begin position="16"/>
        <end position="33"/>
    </location>
</feature>
<dbReference type="Proteomes" id="UP000539372">
    <property type="component" value="Unassembled WGS sequence"/>
</dbReference>
<keyword evidence="4" id="KW-1185">Reference proteome</keyword>
<dbReference type="Pfam" id="PF00892">
    <property type="entry name" value="EamA"/>
    <property type="match status" value="2"/>
</dbReference>